<evidence type="ECO:0000313" key="3">
    <source>
        <dbReference type="Proteomes" id="UP001562065"/>
    </source>
</evidence>
<accession>A0ABV4AKC2</accession>
<name>A0ABV4AKC2_9GAMM</name>
<reference evidence="2 3" key="1">
    <citation type="submission" date="2024-07" db="EMBL/GenBank/DDBJ databases">
        <authorList>
            <person name="Ren Q."/>
        </authorList>
    </citation>
    <scope>NUCLEOTIDE SEQUENCE [LARGE SCALE GENOMIC DNA]</scope>
    <source>
        <strain evidence="2 3">REN37</strain>
    </source>
</reference>
<keyword evidence="3" id="KW-1185">Reference proteome</keyword>
<evidence type="ECO:0000256" key="1">
    <source>
        <dbReference type="SAM" id="SignalP"/>
    </source>
</evidence>
<sequence length="84" mass="9545">MNTPQWLRMISVMGMAALASGQANAKIAEAELTREERATRDAYSRIYSGEARLHAADQDTLVRQAVAERQQQEAEQLQRRQQQD</sequence>
<feature type="signal peptide" evidence="1">
    <location>
        <begin position="1"/>
        <end position="25"/>
    </location>
</feature>
<proteinExistence type="predicted"/>
<gene>
    <name evidence="2" type="ORF">AB5I84_11860</name>
</gene>
<protein>
    <recommendedName>
        <fullName evidence="4">DUF4148 domain-containing protein</fullName>
    </recommendedName>
</protein>
<dbReference type="RefSeq" id="WP_369456119.1">
    <property type="nucleotide sequence ID" value="NZ_JBGCUO010000002.1"/>
</dbReference>
<keyword evidence="1" id="KW-0732">Signal</keyword>
<feature type="chain" id="PRO_5045218615" description="DUF4148 domain-containing protein" evidence="1">
    <location>
        <begin position="26"/>
        <end position="84"/>
    </location>
</feature>
<dbReference type="EMBL" id="JBGCUO010000002">
    <property type="protein sequence ID" value="MEY1662847.1"/>
    <property type="molecule type" value="Genomic_DNA"/>
</dbReference>
<organism evidence="2 3">
    <name type="scientific">Isoalcanivorax beigongshangi</name>
    <dbReference type="NCBI Taxonomy" id="3238810"/>
    <lineage>
        <taxon>Bacteria</taxon>
        <taxon>Pseudomonadati</taxon>
        <taxon>Pseudomonadota</taxon>
        <taxon>Gammaproteobacteria</taxon>
        <taxon>Oceanospirillales</taxon>
        <taxon>Alcanivoracaceae</taxon>
        <taxon>Isoalcanivorax</taxon>
    </lineage>
</organism>
<comment type="caution">
    <text evidence="2">The sequence shown here is derived from an EMBL/GenBank/DDBJ whole genome shotgun (WGS) entry which is preliminary data.</text>
</comment>
<evidence type="ECO:0008006" key="4">
    <source>
        <dbReference type="Google" id="ProtNLM"/>
    </source>
</evidence>
<dbReference type="Proteomes" id="UP001562065">
    <property type="component" value="Unassembled WGS sequence"/>
</dbReference>
<evidence type="ECO:0000313" key="2">
    <source>
        <dbReference type="EMBL" id="MEY1662847.1"/>
    </source>
</evidence>